<organism evidence="5 6">
    <name type="scientific">Hyunsoonleella flava</name>
    <dbReference type="NCBI Taxonomy" id="2527939"/>
    <lineage>
        <taxon>Bacteria</taxon>
        <taxon>Pseudomonadati</taxon>
        <taxon>Bacteroidota</taxon>
        <taxon>Flavobacteriia</taxon>
        <taxon>Flavobacteriales</taxon>
        <taxon>Flavobacteriaceae</taxon>
    </lineage>
</organism>
<dbReference type="InterPro" id="IPR029065">
    <property type="entry name" value="Enolase_C-like"/>
</dbReference>
<dbReference type="CDD" id="cd03316">
    <property type="entry name" value="MR_like"/>
    <property type="match status" value="1"/>
</dbReference>
<feature type="domain" description="Mandelate racemase/muconate lactonizing enzyme C-terminal" evidence="4">
    <location>
        <begin position="192"/>
        <end position="299"/>
    </location>
</feature>
<keyword evidence="6" id="KW-1185">Reference proteome</keyword>
<dbReference type="GO" id="GO:0000287">
    <property type="term" value="F:magnesium ion binding"/>
    <property type="evidence" value="ECO:0007669"/>
    <property type="project" value="TreeGrafter"/>
</dbReference>
<name>A0A4Q9FGT3_9FLAO</name>
<evidence type="ECO:0000256" key="1">
    <source>
        <dbReference type="ARBA" id="ARBA00001946"/>
    </source>
</evidence>
<dbReference type="PANTHER" id="PTHR13794">
    <property type="entry name" value="ENOLASE SUPERFAMILY, MANDELATE RACEMASE"/>
    <property type="match status" value="1"/>
</dbReference>
<dbReference type="InterPro" id="IPR029017">
    <property type="entry name" value="Enolase-like_N"/>
</dbReference>
<dbReference type="OrthoDB" id="9775391at2"/>
<proteinExistence type="predicted"/>
<dbReference type="Proteomes" id="UP000291142">
    <property type="component" value="Unassembled WGS sequence"/>
</dbReference>
<dbReference type="GO" id="GO:0016854">
    <property type="term" value="F:racemase and epimerase activity"/>
    <property type="evidence" value="ECO:0007669"/>
    <property type="project" value="UniProtKB-ARBA"/>
</dbReference>
<dbReference type="Gene3D" id="3.30.390.10">
    <property type="entry name" value="Enolase-like, N-terminal domain"/>
    <property type="match status" value="1"/>
</dbReference>
<dbReference type="SUPFAM" id="SSF54826">
    <property type="entry name" value="Enolase N-terminal domain-like"/>
    <property type="match status" value="1"/>
</dbReference>
<dbReference type="EMBL" id="SIRT01000002">
    <property type="protein sequence ID" value="TBN05646.1"/>
    <property type="molecule type" value="Genomic_DNA"/>
</dbReference>
<comment type="caution">
    <text evidence="5">The sequence shown here is derived from an EMBL/GenBank/DDBJ whole genome shotgun (WGS) entry which is preliminary data.</text>
</comment>
<dbReference type="GO" id="GO:0016052">
    <property type="term" value="P:carbohydrate catabolic process"/>
    <property type="evidence" value="ECO:0007669"/>
    <property type="project" value="TreeGrafter"/>
</dbReference>
<dbReference type="SFLD" id="SFLDS00001">
    <property type="entry name" value="Enolase"/>
    <property type="match status" value="1"/>
</dbReference>
<dbReference type="SMART" id="SM00922">
    <property type="entry name" value="MR_MLE"/>
    <property type="match status" value="1"/>
</dbReference>
<keyword evidence="2" id="KW-0479">Metal-binding</keyword>
<dbReference type="InterPro" id="IPR036849">
    <property type="entry name" value="Enolase-like_C_sf"/>
</dbReference>
<gene>
    <name evidence="5" type="ORF">EYD45_05065</name>
</gene>
<dbReference type="GO" id="GO:0016836">
    <property type="term" value="F:hydro-lyase activity"/>
    <property type="evidence" value="ECO:0007669"/>
    <property type="project" value="TreeGrafter"/>
</dbReference>
<dbReference type="InterPro" id="IPR046945">
    <property type="entry name" value="RHMD-like"/>
</dbReference>
<evidence type="ECO:0000259" key="4">
    <source>
        <dbReference type="SMART" id="SM00922"/>
    </source>
</evidence>
<protein>
    <submittedName>
        <fullName evidence="5">Mandelate racemase/muconate lactonizing enzyme family protein</fullName>
    </submittedName>
</protein>
<reference evidence="5 6" key="1">
    <citation type="submission" date="2019-02" db="EMBL/GenBank/DDBJ databases">
        <title>Hyunsoonleella sp., isolated from marine sediment.</title>
        <authorList>
            <person name="Liu B.-T."/>
        </authorList>
    </citation>
    <scope>NUCLEOTIDE SEQUENCE [LARGE SCALE GENOMIC DNA]</scope>
    <source>
        <strain evidence="5 6">T58</strain>
    </source>
</reference>
<dbReference type="InterPro" id="IPR013342">
    <property type="entry name" value="Mandelate_racemase_C"/>
</dbReference>
<keyword evidence="3" id="KW-0460">Magnesium</keyword>
<dbReference type="PANTHER" id="PTHR13794:SF58">
    <property type="entry name" value="MITOCHONDRIAL ENOLASE SUPERFAMILY MEMBER 1"/>
    <property type="match status" value="1"/>
</dbReference>
<dbReference type="AlphaFoldDB" id="A0A4Q9FGT3"/>
<dbReference type="Gene3D" id="3.20.20.120">
    <property type="entry name" value="Enolase-like C-terminal domain"/>
    <property type="match status" value="1"/>
</dbReference>
<evidence type="ECO:0000313" key="5">
    <source>
        <dbReference type="EMBL" id="TBN05646.1"/>
    </source>
</evidence>
<evidence type="ECO:0000256" key="3">
    <source>
        <dbReference type="ARBA" id="ARBA00022842"/>
    </source>
</evidence>
<evidence type="ECO:0000256" key="2">
    <source>
        <dbReference type="ARBA" id="ARBA00022723"/>
    </source>
</evidence>
<comment type="cofactor">
    <cofactor evidence="1">
        <name>Mg(2+)</name>
        <dbReference type="ChEBI" id="CHEBI:18420"/>
    </cofactor>
</comment>
<dbReference type="RefSeq" id="WP_130963263.1">
    <property type="nucleotide sequence ID" value="NZ_SIRT01000002.1"/>
</dbReference>
<dbReference type="SUPFAM" id="SSF51604">
    <property type="entry name" value="Enolase C-terminal domain-like"/>
    <property type="match status" value="1"/>
</dbReference>
<sequence>MKFSRRKFISNSIAGGLVASTMPFSSCTNQNMREGLSPNGKEIYAALDEALRKPVFKREFFSSPVIIESIDLLKDRNSFLCRVRSSDGAEGISVGHPNISRHSWPVMRQFIEQCVGKDARNLDELIFRLAEPGAKSCGVPKNVHIATLELAILDMMGNLSGKPIGKLIGDIHNPYVSVYQGSRYKELRRMAPEESLDLVALDHEESKVKAIKIRGGVGNQLGTDADNAPGQTEKLIKMTRERFGDDMVLMLDGNGSYSTKEAIRIGRILEEYNYYFYEEPVPWDWYDEQVEVAKALNIKMAGGEEEFRMRAFRWLIANDAFDIYQPDNMYFGGLIRSMQVARMAEVVGKPIVPHMTTGGLGFLYMLHFVSACPNAGKYHEFKLFATKDGNRNSIPIESKTEPFSSEDGVIKVPTGSGLGIVIDPDYIKTHKKVTIW</sequence>
<dbReference type="Pfam" id="PF13378">
    <property type="entry name" value="MR_MLE_C"/>
    <property type="match status" value="1"/>
</dbReference>
<accession>A0A4Q9FGT3</accession>
<evidence type="ECO:0000313" key="6">
    <source>
        <dbReference type="Proteomes" id="UP000291142"/>
    </source>
</evidence>